<name>A0A412YIV5_9BACE</name>
<dbReference type="InterPro" id="IPR013780">
    <property type="entry name" value="Glyco_hydro_b"/>
</dbReference>
<organism evidence="2 3">
    <name type="scientific">Bacteroides intestinalis</name>
    <dbReference type="NCBI Taxonomy" id="329854"/>
    <lineage>
        <taxon>Bacteria</taxon>
        <taxon>Pseudomonadati</taxon>
        <taxon>Bacteroidota</taxon>
        <taxon>Bacteroidia</taxon>
        <taxon>Bacteroidales</taxon>
        <taxon>Bacteroidaceae</taxon>
        <taxon>Bacteroides</taxon>
    </lineage>
</organism>
<dbReference type="InterPro" id="IPR055235">
    <property type="entry name" value="ASD1_cat"/>
</dbReference>
<dbReference type="RefSeq" id="WP_022393327.1">
    <property type="nucleotide sequence ID" value="NZ_QRZF01000002.1"/>
</dbReference>
<protein>
    <recommendedName>
        <fullName evidence="1">Alpha-L-arabinofuranosidase 1 catalytic domain-containing protein</fullName>
    </recommendedName>
</protein>
<dbReference type="EMBL" id="QRZF01000002">
    <property type="protein sequence ID" value="RGV57363.1"/>
    <property type="molecule type" value="Genomic_DNA"/>
</dbReference>
<feature type="domain" description="Alpha-L-arabinofuranosidase 1 catalytic" evidence="1">
    <location>
        <begin position="259"/>
        <end position="403"/>
    </location>
</feature>
<dbReference type="AlphaFoldDB" id="A0A412YIV5"/>
<accession>A0A412YIV5</accession>
<dbReference type="Proteomes" id="UP000283850">
    <property type="component" value="Unassembled WGS sequence"/>
</dbReference>
<evidence type="ECO:0000313" key="2">
    <source>
        <dbReference type="EMBL" id="RGV57363.1"/>
    </source>
</evidence>
<evidence type="ECO:0000259" key="1">
    <source>
        <dbReference type="Pfam" id="PF22848"/>
    </source>
</evidence>
<dbReference type="PANTHER" id="PTHR43576:SF3">
    <property type="entry name" value="ALPHA-L-ARABINOFURANOSIDASE C"/>
    <property type="match status" value="1"/>
</dbReference>
<reference evidence="2 3" key="1">
    <citation type="submission" date="2018-08" db="EMBL/GenBank/DDBJ databases">
        <title>A genome reference for cultivated species of the human gut microbiota.</title>
        <authorList>
            <person name="Zou Y."/>
            <person name="Xue W."/>
            <person name="Luo G."/>
        </authorList>
    </citation>
    <scope>NUCLEOTIDE SEQUENCE [LARGE SCALE GENOMIC DNA]</scope>
    <source>
        <strain evidence="2 3">AF14-32</strain>
    </source>
</reference>
<dbReference type="PANTHER" id="PTHR43576">
    <property type="entry name" value="ALPHA-L-ARABINOFURANOSIDASE C-RELATED"/>
    <property type="match status" value="1"/>
</dbReference>
<sequence>MKKFLILLTLFLQLCFVGVFAQCKFKIYDKDITRKPVSEFLYGGMWEVSCGRSELLWGELLNDRGFESFKSLDDNGWLRITRGKPQNEDWWHSGYIEPQWYVFGESQGKQPVRKVHSGYWPASHGKYFVMLDNRKEKESMYLMQDSFYIKKDASYDFSALMCDGTFFSAYKECAKKVHVKVLLTTLGNPNDIIASQEVTISTNHLSLYNAVIKTSGYEGWASFAIEVPSGFQVAFDLLSMKDRSDVKGWKRDAVDLLRDELKIKMIRYPGGCYASFYDWRDGVGPKEYRPVSYDTFWGYNIINDCGTVEIADLCHAIGAEPMFCVPVMLYNDVFSAAEWVDFCNNPKNERRIAYGVEEPLNVKYWELDNEMYRRLDAITYAERCVEFSKAMKAVDPSIKIIMGNYWIFNSRFAEMLEVAGKYVDVITNRGGVVEEMKNDLRILEEYNKRNGTDIVLCHTEFRAPLTRESKRVDDGLNQTSNDTQESLFNNSVRWSFAMSVLNQFVEYQNMGGDFLTAIYTQMNDGWGESVINVAREGAFLSASGVVIKLLNQLDIVYPQYIESDDPTGNIVIQAAWNKERNKLSLLLANYDSKDLECKVDLKELGVKFKRTSKTYEIAPGAVSVFNTSENPDRVKIAYGESKVSNNIKVRLKHNSVFAYELVVE</sequence>
<proteinExistence type="predicted"/>
<dbReference type="SUPFAM" id="SSF51445">
    <property type="entry name" value="(Trans)glycosidases"/>
    <property type="match status" value="1"/>
</dbReference>
<comment type="caution">
    <text evidence="2">The sequence shown here is derived from an EMBL/GenBank/DDBJ whole genome shotgun (WGS) entry which is preliminary data.</text>
</comment>
<gene>
    <name evidence="2" type="ORF">DWW10_04815</name>
</gene>
<dbReference type="Gene3D" id="2.60.40.1180">
    <property type="entry name" value="Golgi alpha-mannosidase II"/>
    <property type="match status" value="1"/>
</dbReference>
<dbReference type="Gene3D" id="3.20.20.80">
    <property type="entry name" value="Glycosidases"/>
    <property type="match status" value="1"/>
</dbReference>
<evidence type="ECO:0000313" key="3">
    <source>
        <dbReference type="Proteomes" id="UP000283850"/>
    </source>
</evidence>
<dbReference type="GO" id="GO:0000272">
    <property type="term" value="P:polysaccharide catabolic process"/>
    <property type="evidence" value="ECO:0007669"/>
    <property type="project" value="TreeGrafter"/>
</dbReference>
<dbReference type="InterPro" id="IPR017853">
    <property type="entry name" value="GH"/>
</dbReference>
<dbReference type="Pfam" id="PF22848">
    <property type="entry name" value="ASD1_dom"/>
    <property type="match status" value="1"/>
</dbReference>